<accession>A0AAD5MZ14</accession>
<organism evidence="1 2">
    <name type="scientific">Parelaphostrongylus tenuis</name>
    <name type="common">Meningeal worm</name>
    <dbReference type="NCBI Taxonomy" id="148309"/>
    <lineage>
        <taxon>Eukaryota</taxon>
        <taxon>Metazoa</taxon>
        <taxon>Ecdysozoa</taxon>
        <taxon>Nematoda</taxon>
        <taxon>Chromadorea</taxon>
        <taxon>Rhabditida</taxon>
        <taxon>Rhabditina</taxon>
        <taxon>Rhabditomorpha</taxon>
        <taxon>Strongyloidea</taxon>
        <taxon>Metastrongylidae</taxon>
        <taxon>Parelaphostrongylus</taxon>
    </lineage>
</organism>
<comment type="caution">
    <text evidence="1">The sequence shown here is derived from an EMBL/GenBank/DDBJ whole genome shotgun (WGS) entry which is preliminary data.</text>
</comment>
<dbReference type="Proteomes" id="UP001196413">
    <property type="component" value="Unassembled WGS sequence"/>
</dbReference>
<reference evidence="1" key="1">
    <citation type="submission" date="2021-06" db="EMBL/GenBank/DDBJ databases">
        <title>Parelaphostrongylus tenuis whole genome reference sequence.</title>
        <authorList>
            <person name="Garwood T.J."/>
            <person name="Larsen P.A."/>
            <person name="Fountain-Jones N.M."/>
            <person name="Garbe J.R."/>
            <person name="Macchietto M.G."/>
            <person name="Kania S.A."/>
            <person name="Gerhold R.W."/>
            <person name="Richards J.E."/>
            <person name="Wolf T.M."/>
        </authorList>
    </citation>
    <scope>NUCLEOTIDE SEQUENCE</scope>
    <source>
        <strain evidence="1">MNPRO001-30</strain>
        <tissue evidence="1">Meninges</tissue>
    </source>
</reference>
<dbReference type="EMBL" id="JAHQIW010005314">
    <property type="protein sequence ID" value="KAJ1365603.1"/>
    <property type="molecule type" value="Genomic_DNA"/>
</dbReference>
<proteinExistence type="predicted"/>
<dbReference type="AlphaFoldDB" id="A0AAD5MZ14"/>
<gene>
    <name evidence="1" type="ORF">KIN20_025982</name>
</gene>
<protein>
    <submittedName>
        <fullName evidence="1">Uncharacterized protein</fullName>
    </submittedName>
</protein>
<keyword evidence="2" id="KW-1185">Reference proteome</keyword>
<sequence>MWTVKEDTTKTDNNVPKISTTDSATPVHLELFTDCCIFNESKMFWKRFPPLRKSHLNYEQHREAAGVIGYEVIGATGTNCVASFTPCMTSENNCSLKHAIIDIINAI</sequence>
<evidence type="ECO:0000313" key="1">
    <source>
        <dbReference type="EMBL" id="KAJ1365603.1"/>
    </source>
</evidence>
<evidence type="ECO:0000313" key="2">
    <source>
        <dbReference type="Proteomes" id="UP001196413"/>
    </source>
</evidence>
<name>A0AAD5MZ14_PARTN</name>